<dbReference type="RefSeq" id="WP_106059936.1">
    <property type="nucleotide sequence ID" value="NZ_PVXQ01000019.1"/>
</dbReference>
<dbReference type="GO" id="GO:0008184">
    <property type="term" value="F:glycogen phosphorylase activity"/>
    <property type="evidence" value="ECO:0007669"/>
    <property type="project" value="InterPro"/>
</dbReference>
<comment type="similarity">
    <text evidence="4 13">Belongs to the glycogen phosphorylase family.</text>
</comment>
<comment type="cofactor">
    <cofactor evidence="2 13">
        <name>pyridoxal 5'-phosphate</name>
        <dbReference type="ChEBI" id="CHEBI:597326"/>
    </cofactor>
</comment>
<dbReference type="GO" id="GO:0005980">
    <property type="term" value="P:glycogen catabolic process"/>
    <property type="evidence" value="ECO:0007669"/>
    <property type="project" value="TreeGrafter"/>
</dbReference>
<protein>
    <recommendedName>
        <fullName evidence="13">Alpha-1,4 glucan phosphorylase</fullName>
        <ecNumber evidence="13">2.4.1.1</ecNumber>
    </recommendedName>
</protein>
<dbReference type="PROSITE" id="PS00102">
    <property type="entry name" value="PHOSPHORYLASE"/>
    <property type="match status" value="1"/>
</dbReference>
<evidence type="ECO:0000256" key="2">
    <source>
        <dbReference type="ARBA" id="ARBA00001933"/>
    </source>
</evidence>
<dbReference type="OrthoDB" id="9760804at2"/>
<dbReference type="GO" id="GO:0030170">
    <property type="term" value="F:pyridoxal phosphate binding"/>
    <property type="evidence" value="ECO:0007669"/>
    <property type="project" value="InterPro"/>
</dbReference>
<keyword evidence="7 13" id="KW-0328">Glycosyltransferase</keyword>
<proteinExistence type="inferred from homology"/>
<keyword evidence="10 13" id="KW-0119">Carbohydrate metabolism</keyword>
<evidence type="ECO:0000313" key="15">
    <source>
        <dbReference type="Proteomes" id="UP000239471"/>
    </source>
</evidence>
<dbReference type="SUPFAM" id="SSF53756">
    <property type="entry name" value="UDP-Glycosyltransferase/glycogen phosphorylase"/>
    <property type="match status" value="2"/>
</dbReference>
<keyword evidence="9 12" id="KW-0663">Pyridoxal phosphate</keyword>
<dbReference type="InterPro" id="IPR035090">
    <property type="entry name" value="Pyridoxal_P_attach_site"/>
</dbReference>
<comment type="catalytic activity">
    <reaction evidence="1 13">
        <text>[(1-&gt;4)-alpha-D-glucosyl](n) + phosphate = [(1-&gt;4)-alpha-D-glucosyl](n-1) + alpha-D-glucose 1-phosphate</text>
        <dbReference type="Rhea" id="RHEA:41732"/>
        <dbReference type="Rhea" id="RHEA-COMP:9584"/>
        <dbReference type="Rhea" id="RHEA-COMP:9586"/>
        <dbReference type="ChEBI" id="CHEBI:15444"/>
        <dbReference type="ChEBI" id="CHEBI:43474"/>
        <dbReference type="ChEBI" id="CHEBI:58601"/>
        <dbReference type="EC" id="2.4.1.1"/>
    </reaction>
</comment>
<dbReference type="EC" id="2.4.1.1" evidence="13"/>
<keyword evidence="6" id="KW-0021">Allosteric enzyme</keyword>
<dbReference type="PIRSF" id="PIRSF000460">
    <property type="entry name" value="Pprylas_GlgP"/>
    <property type="match status" value="1"/>
</dbReference>
<dbReference type="FunFam" id="3.40.50.2000:FF:000153">
    <property type="entry name" value="Alpha-1,4 glucan phosphorylase"/>
    <property type="match status" value="1"/>
</dbReference>
<comment type="function">
    <text evidence="13">Allosteric enzyme that catalyzes the rate-limiting step in glycogen catabolism, the phosphorolytic cleavage of glycogen to produce glucose-1-phosphate, and plays a central role in maintaining cellular and organismal glucose homeostasis.</text>
</comment>
<dbReference type="Proteomes" id="UP000239471">
    <property type="component" value="Unassembled WGS sequence"/>
</dbReference>
<comment type="caution">
    <text evidence="14">The sequence shown here is derived from an EMBL/GenBank/DDBJ whole genome shotgun (WGS) entry which is preliminary data.</text>
</comment>
<dbReference type="Pfam" id="PF00343">
    <property type="entry name" value="Phosphorylase"/>
    <property type="match status" value="2"/>
</dbReference>
<evidence type="ECO:0000256" key="4">
    <source>
        <dbReference type="ARBA" id="ARBA00006047"/>
    </source>
</evidence>
<evidence type="ECO:0000256" key="11">
    <source>
        <dbReference type="ARBA" id="ARBA00025174"/>
    </source>
</evidence>
<dbReference type="InterPro" id="IPR011833">
    <property type="entry name" value="Glycg_phsphrylas"/>
</dbReference>
<dbReference type="InterPro" id="IPR000811">
    <property type="entry name" value="Glyco_trans_35"/>
</dbReference>
<evidence type="ECO:0000256" key="9">
    <source>
        <dbReference type="ARBA" id="ARBA00022898"/>
    </source>
</evidence>
<evidence type="ECO:0000256" key="10">
    <source>
        <dbReference type="ARBA" id="ARBA00023277"/>
    </source>
</evidence>
<accession>A0A2T0BE55</accession>
<dbReference type="FunFam" id="3.40.50.2000:FF:000003">
    <property type="entry name" value="Alpha-1,4 glucan phosphorylase"/>
    <property type="match status" value="1"/>
</dbReference>
<organism evidence="14 15">
    <name type="scientific">Clostridium vincentii</name>
    <dbReference type="NCBI Taxonomy" id="52704"/>
    <lineage>
        <taxon>Bacteria</taxon>
        <taxon>Bacillati</taxon>
        <taxon>Bacillota</taxon>
        <taxon>Clostridia</taxon>
        <taxon>Eubacteriales</taxon>
        <taxon>Clostridiaceae</taxon>
        <taxon>Clostridium</taxon>
    </lineage>
</organism>
<reference evidence="14 15" key="1">
    <citation type="submission" date="2018-03" db="EMBL/GenBank/DDBJ databases">
        <title>Genome sequence of Clostridium vincentii DSM 10228.</title>
        <authorList>
            <person name="Poehlein A."/>
            <person name="Daniel R."/>
        </authorList>
    </citation>
    <scope>NUCLEOTIDE SEQUENCE [LARGE SCALE GENOMIC DNA]</scope>
    <source>
        <strain evidence="14 15">DSM 10228</strain>
    </source>
</reference>
<keyword evidence="5" id="KW-0963">Cytoplasm</keyword>
<dbReference type="EMBL" id="PVXQ01000019">
    <property type="protein sequence ID" value="PRR82168.1"/>
    <property type="molecule type" value="Genomic_DNA"/>
</dbReference>
<dbReference type="PANTHER" id="PTHR11468:SF3">
    <property type="entry name" value="GLYCOGEN PHOSPHORYLASE, LIVER FORM"/>
    <property type="match status" value="1"/>
</dbReference>
<feature type="modified residue" description="N6-(pyridoxal phosphate)lysine" evidence="12">
    <location>
        <position position="631"/>
    </location>
</feature>
<evidence type="ECO:0000256" key="12">
    <source>
        <dbReference type="PIRSR" id="PIRSR000460-1"/>
    </source>
</evidence>
<dbReference type="Gene3D" id="3.40.50.2000">
    <property type="entry name" value="Glycogen Phosphorylase B"/>
    <property type="match status" value="3"/>
</dbReference>
<gene>
    <name evidence="14" type="primary">glgP_2</name>
    <name evidence="14" type="ORF">CLVI_19680</name>
</gene>
<evidence type="ECO:0000313" key="14">
    <source>
        <dbReference type="EMBL" id="PRR82168.1"/>
    </source>
</evidence>
<dbReference type="GO" id="GO:0005737">
    <property type="term" value="C:cytoplasm"/>
    <property type="evidence" value="ECO:0007669"/>
    <property type="project" value="UniProtKB-SubCell"/>
</dbReference>
<evidence type="ECO:0000256" key="7">
    <source>
        <dbReference type="ARBA" id="ARBA00022676"/>
    </source>
</evidence>
<keyword evidence="8 13" id="KW-0808">Transferase</keyword>
<evidence type="ECO:0000256" key="6">
    <source>
        <dbReference type="ARBA" id="ARBA00022533"/>
    </source>
</evidence>
<evidence type="ECO:0000256" key="13">
    <source>
        <dbReference type="RuleBase" id="RU000587"/>
    </source>
</evidence>
<dbReference type="NCBIfam" id="TIGR02093">
    <property type="entry name" value="P_ylase"/>
    <property type="match status" value="1"/>
</dbReference>
<evidence type="ECO:0000256" key="8">
    <source>
        <dbReference type="ARBA" id="ARBA00022679"/>
    </source>
</evidence>
<sequence>MKKNKLINLIQSNLLRDYGKEVKNASVNEVHNIVAKVAMSQIAEDWSRSTKDFQKNRHAYYLSAEFLVGRAVQNNLICMGIFDEVKNDLNEIGFDINKFEEIEDMALGNGGLGRLAACFLDSAASCEIPLNGYGIRYKYGLFKQAIEDGFQKEYADNWTTFGDEWSLRRFEDTIKVKFSDMEVLAVPYDMPIIGYETKNIGTLRLWQSEAVNDFNFEAFNNCNYNKAIIEKTEAENISAVLYPNDNTYEGKVLRYRQQYFFASASIQDLLIKHKKAHGMNFKELVKLNTIQLNDTHPVIGIPEFIRIMVSENNVNFDEAFEMAREMFNYTNHTVMAEALEKWDIKLIKDYTPVVYEIIEKINEKLVIEVKALDAKEDIEQYEIISNNQVHMARMAIYISKYVNGVAEIHTEILKKDTLKEWYDLYEGKFQNKTNGITQRRWLASCNPELTKLLTKLVGDNSFIKDLEKLKEIEKYAEDDNVIKEYIEIKKEKKRQLIKFIEKHEGIKLEEHFIFDVQIKRLHEYKRQLMNALSILDIYYKIKNNEIKDFTPTAFIFGAKAAPGYARAKAIIKYINEIAKLVNNDEETNDKLKVVFVQNYNVSYAEKLIPGANVSEQISTAGTEASGTGNMKFMLNGAVTLGTYDGANIEIVREAGEENNYIFGAREEDIEAIKDSYNPKEIYEKDKNIKRLLDSLIDGTFDDGMNNDEMDVELDDEASDEMNIGLNDKATNKMDVELNDKETDEMDVELNDELESEANDEKSIQEGSFNELYSSLLNGTHWHRADQYYILQELNSYFDARMKLNREYKDEMNFARKCFINTVNAGFFSSDRTVREYAKDIWKI</sequence>
<dbReference type="AlphaFoldDB" id="A0A2T0BE55"/>
<evidence type="ECO:0000256" key="3">
    <source>
        <dbReference type="ARBA" id="ARBA00004496"/>
    </source>
</evidence>
<comment type="function">
    <text evidence="11">Phosphorylase is an important allosteric enzyme in carbohydrate metabolism. Enzymes from different sources differ in their regulatory mechanisms and in their natural substrates. However, all known phosphorylases share catalytic and structural properties.</text>
</comment>
<evidence type="ECO:0000256" key="5">
    <source>
        <dbReference type="ARBA" id="ARBA00022490"/>
    </source>
</evidence>
<name>A0A2T0BE55_9CLOT</name>
<evidence type="ECO:0000256" key="1">
    <source>
        <dbReference type="ARBA" id="ARBA00001275"/>
    </source>
</evidence>
<comment type="subcellular location">
    <subcellularLocation>
        <location evidence="3">Cytoplasm</location>
    </subcellularLocation>
</comment>
<dbReference type="PANTHER" id="PTHR11468">
    <property type="entry name" value="GLYCOGEN PHOSPHORYLASE"/>
    <property type="match status" value="1"/>
</dbReference>
<keyword evidence="15" id="KW-1185">Reference proteome</keyword>